<name>A0A486R4K9_KLEPN</name>
<dbReference type="RefSeq" id="WP_087849668.1">
    <property type="nucleotide sequence ID" value="NZ_BIHX01000002.1"/>
</dbReference>
<reference evidence="1" key="1">
    <citation type="submission" date="2019-03" db="EMBL/GenBank/DDBJ databases">
        <authorList>
            <consortium name="Pathogen Informatics"/>
        </authorList>
    </citation>
    <scope>NUCLEOTIDE SEQUENCE</scope>
    <source>
        <strain evidence="1">5012STDY7626466</strain>
    </source>
</reference>
<gene>
    <name evidence="1" type="ORF">SAMEA4873656_01507</name>
</gene>
<dbReference type="AlphaFoldDB" id="A0A486R4K9"/>
<sequence length="152" mass="17286">MGIFLIEIVVPTKLVLPARQSFMPPWGDSKGAISAFLTNNRVTNDYPVRLKDSLLHPGYYRMYGPGNLIRSIASITCSSNHNTRLPISAIQIRIKQYKFNKHFLGCPKQAFQRQTIASAILQPAVALKFPKHSKIYDHQRPTSKEMMDEENN</sequence>
<dbReference type="EMBL" id="CAAHCZ010000001">
    <property type="protein sequence ID" value="VGL96915.1"/>
    <property type="molecule type" value="Genomic_DNA"/>
</dbReference>
<organism evidence="1">
    <name type="scientific">Klebsiella pneumoniae</name>
    <dbReference type="NCBI Taxonomy" id="573"/>
    <lineage>
        <taxon>Bacteria</taxon>
        <taxon>Pseudomonadati</taxon>
        <taxon>Pseudomonadota</taxon>
        <taxon>Gammaproteobacteria</taxon>
        <taxon>Enterobacterales</taxon>
        <taxon>Enterobacteriaceae</taxon>
        <taxon>Klebsiella/Raoultella group</taxon>
        <taxon>Klebsiella</taxon>
        <taxon>Klebsiella pneumoniae complex</taxon>
    </lineage>
</organism>
<accession>A0A486R4K9</accession>
<protein>
    <submittedName>
        <fullName evidence="1">Uncharacterized protein</fullName>
    </submittedName>
</protein>
<proteinExistence type="predicted"/>
<evidence type="ECO:0000313" key="1">
    <source>
        <dbReference type="EMBL" id="VGL96915.1"/>
    </source>
</evidence>